<evidence type="ECO:0000256" key="2">
    <source>
        <dbReference type="ARBA" id="ARBA00005790"/>
    </source>
</evidence>
<name>A0A4Q1TL05_9LACO</name>
<comment type="catalytic activity">
    <reaction evidence="5">
        <text>GMP + ATP = GDP + ADP</text>
        <dbReference type="Rhea" id="RHEA:20780"/>
        <dbReference type="ChEBI" id="CHEBI:30616"/>
        <dbReference type="ChEBI" id="CHEBI:58115"/>
        <dbReference type="ChEBI" id="CHEBI:58189"/>
        <dbReference type="ChEBI" id="CHEBI:456216"/>
        <dbReference type="EC" id="2.7.4.8"/>
    </reaction>
</comment>
<dbReference type="EMBL" id="MSSM01000041">
    <property type="protein sequence ID" value="RXT18867.1"/>
    <property type="molecule type" value="Genomic_DNA"/>
</dbReference>
<dbReference type="SUPFAM" id="SSF52540">
    <property type="entry name" value="P-loop containing nucleoside triphosphate hydrolases"/>
    <property type="match status" value="1"/>
</dbReference>
<dbReference type="RefSeq" id="WP_129302837.1">
    <property type="nucleotide sequence ID" value="NZ_CP107523.1"/>
</dbReference>
<dbReference type="OrthoDB" id="1033810at2"/>
<dbReference type="InterPro" id="IPR027417">
    <property type="entry name" value="P-loop_NTPase"/>
</dbReference>
<evidence type="ECO:0000313" key="9">
    <source>
        <dbReference type="Proteomes" id="UP000290475"/>
    </source>
</evidence>
<proteinExistence type="inferred from homology"/>
<dbReference type="InterPro" id="IPR008144">
    <property type="entry name" value="Guanylate_kin-like_dom"/>
</dbReference>
<dbReference type="AlphaFoldDB" id="A0A4Q1TL05"/>
<dbReference type="EMBL" id="CP107523">
    <property type="protein sequence ID" value="UYN55687.1"/>
    <property type="molecule type" value="Genomic_DNA"/>
</dbReference>
<evidence type="ECO:0000313" key="8">
    <source>
        <dbReference type="EMBL" id="UYN55687.1"/>
    </source>
</evidence>
<accession>A0A4Q1TL05</accession>
<dbReference type="SMART" id="SM00072">
    <property type="entry name" value="GuKc"/>
    <property type="match status" value="1"/>
</dbReference>
<gene>
    <name evidence="7" type="ORF">BVJ53_13310</name>
    <name evidence="8" type="ORF">OFW50_09335</name>
</gene>
<protein>
    <submittedName>
        <fullName evidence="7">Guanylate kinase</fullName>
    </submittedName>
</protein>
<reference evidence="7 9" key="1">
    <citation type="submission" date="2017-01" db="EMBL/GenBank/DDBJ databases">
        <title>Lactobacillus chiayiensis sp. nov., a lactic acid bacterium isolated from compost.</title>
        <authorList>
            <person name="Huang C.-H."/>
        </authorList>
    </citation>
    <scope>NUCLEOTIDE SEQUENCE [LARGE SCALE GENOMIC DNA]</scope>
    <source>
        <strain evidence="9">chh01</strain>
        <strain evidence="7">Chh01</strain>
    </source>
</reference>
<dbReference type="Proteomes" id="UP000290475">
    <property type="component" value="Unassembled WGS sequence"/>
</dbReference>
<comment type="similarity">
    <text evidence="2">Belongs to the guanylate kinase family.</text>
</comment>
<comment type="function">
    <text evidence="1">Essential for recycling GMP and indirectly, cGMP.</text>
</comment>
<dbReference type="GO" id="GO:0004385">
    <property type="term" value="F:GMP kinase activity"/>
    <property type="evidence" value="ECO:0007669"/>
    <property type="project" value="UniProtKB-EC"/>
</dbReference>
<dbReference type="InterPro" id="IPR008145">
    <property type="entry name" value="GK/Ca_channel_bsu"/>
</dbReference>
<keyword evidence="3" id="KW-0808">Transferase</keyword>
<evidence type="ECO:0000313" key="7">
    <source>
        <dbReference type="EMBL" id="RXT18867.1"/>
    </source>
</evidence>
<dbReference type="Gene3D" id="3.40.50.300">
    <property type="entry name" value="P-loop containing nucleotide triphosphate hydrolases"/>
    <property type="match status" value="1"/>
</dbReference>
<evidence type="ECO:0000256" key="1">
    <source>
        <dbReference type="ARBA" id="ARBA00003531"/>
    </source>
</evidence>
<dbReference type="Pfam" id="PF00625">
    <property type="entry name" value="Guanylate_kin"/>
    <property type="match status" value="1"/>
</dbReference>
<feature type="domain" description="Guanylate kinase-like" evidence="6">
    <location>
        <begin position="5"/>
        <end position="183"/>
    </location>
</feature>
<evidence type="ECO:0000256" key="3">
    <source>
        <dbReference type="ARBA" id="ARBA00022679"/>
    </source>
</evidence>
<reference evidence="8" key="2">
    <citation type="submission" date="2022-10" db="EMBL/GenBank/DDBJ databases">
        <title>Comparative genomic analysis and in-vitro probiotic properties of the potential probiotic L. chiayiensis AACE 3.</title>
        <authorList>
            <person name="Kang X."/>
        </authorList>
    </citation>
    <scope>NUCLEOTIDE SEQUENCE</scope>
    <source>
        <strain evidence="8">AACE 3</strain>
    </source>
</reference>
<evidence type="ECO:0000259" key="6">
    <source>
        <dbReference type="PROSITE" id="PS50052"/>
    </source>
</evidence>
<dbReference type="PANTHER" id="PTHR23117:SF13">
    <property type="entry name" value="GUANYLATE KINASE"/>
    <property type="match status" value="1"/>
</dbReference>
<keyword evidence="4 7" id="KW-0418">Kinase</keyword>
<dbReference type="PANTHER" id="PTHR23117">
    <property type="entry name" value="GUANYLATE KINASE-RELATED"/>
    <property type="match status" value="1"/>
</dbReference>
<dbReference type="PROSITE" id="PS50052">
    <property type="entry name" value="GUANYLATE_KINASE_2"/>
    <property type="match status" value="1"/>
</dbReference>
<sequence length="200" mass="22759">MKVAHKLIVITGATGTGKTTVSAYLRDNYRIHRVMTHTTRPARKGEENGIDYYFETPSSFATKHFIEKVNYAGYEYGSSHESLEKNWAKHPFLSIVLDTKGAITYVHELPKEVVVLFLTIDDPTVLKDRLLGRGDDPAMVAARLKSPEYKRDLTLPSELKPFATVIKNDRWNEAREQVDRFMKDLALKSCGLMSLNPEQK</sequence>
<keyword evidence="10" id="KW-1185">Reference proteome</keyword>
<organism evidence="7 9">
    <name type="scientific">Lacticaseibacillus chiayiensis</name>
    <dbReference type="NCBI Taxonomy" id="2100821"/>
    <lineage>
        <taxon>Bacteria</taxon>
        <taxon>Bacillati</taxon>
        <taxon>Bacillota</taxon>
        <taxon>Bacilli</taxon>
        <taxon>Lactobacillales</taxon>
        <taxon>Lactobacillaceae</taxon>
        <taxon>Lacticaseibacillus</taxon>
    </lineage>
</organism>
<evidence type="ECO:0000256" key="5">
    <source>
        <dbReference type="ARBA" id="ARBA00048594"/>
    </source>
</evidence>
<dbReference type="GO" id="GO:0005829">
    <property type="term" value="C:cytosol"/>
    <property type="evidence" value="ECO:0007669"/>
    <property type="project" value="TreeGrafter"/>
</dbReference>
<evidence type="ECO:0000313" key="10">
    <source>
        <dbReference type="Proteomes" id="UP001164790"/>
    </source>
</evidence>
<dbReference type="Proteomes" id="UP001164790">
    <property type="component" value="Chromosome"/>
</dbReference>
<evidence type="ECO:0000256" key="4">
    <source>
        <dbReference type="ARBA" id="ARBA00022777"/>
    </source>
</evidence>